<reference evidence="1 2" key="1">
    <citation type="journal article" date="2021" name="Hortic Res">
        <title>The domestication of Cucurbita argyrosperma as revealed by the genome of its wild relative.</title>
        <authorList>
            <person name="Barrera-Redondo J."/>
            <person name="Sanchez-de la Vega G."/>
            <person name="Aguirre-Liguori J.A."/>
            <person name="Castellanos-Morales G."/>
            <person name="Gutierrez-Guerrero Y.T."/>
            <person name="Aguirre-Dugua X."/>
            <person name="Aguirre-Planter E."/>
            <person name="Tenaillon M.I."/>
            <person name="Lira-Saade R."/>
            <person name="Eguiarte L.E."/>
        </authorList>
    </citation>
    <scope>NUCLEOTIDE SEQUENCE [LARGE SCALE GENOMIC DNA]</scope>
    <source>
        <strain evidence="1">JBR-2021</strain>
    </source>
</reference>
<keyword evidence="2" id="KW-1185">Reference proteome</keyword>
<comment type="caution">
    <text evidence="1">The sequence shown here is derived from an EMBL/GenBank/DDBJ whole genome shotgun (WGS) entry which is preliminary data.</text>
</comment>
<proteinExistence type="predicted"/>
<accession>A0AAV6MAQ2</accession>
<feature type="non-terminal residue" evidence="1">
    <location>
        <position position="1"/>
    </location>
</feature>
<dbReference type="Proteomes" id="UP000685013">
    <property type="component" value="Chromosome 16"/>
</dbReference>
<dbReference type="EMBL" id="JAGKQH010000016">
    <property type="protein sequence ID" value="KAG6577819.1"/>
    <property type="molecule type" value="Genomic_DNA"/>
</dbReference>
<organism evidence="1 2">
    <name type="scientific">Cucurbita argyrosperma subsp. sororia</name>
    <dbReference type="NCBI Taxonomy" id="37648"/>
    <lineage>
        <taxon>Eukaryota</taxon>
        <taxon>Viridiplantae</taxon>
        <taxon>Streptophyta</taxon>
        <taxon>Embryophyta</taxon>
        <taxon>Tracheophyta</taxon>
        <taxon>Spermatophyta</taxon>
        <taxon>Magnoliopsida</taxon>
        <taxon>eudicotyledons</taxon>
        <taxon>Gunneridae</taxon>
        <taxon>Pentapetalae</taxon>
        <taxon>rosids</taxon>
        <taxon>fabids</taxon>
        <taxon>Cucurbitales</taxon>
        <taxon>Cucurbitaceae</taxon>
        <taxon>Cucurbiteae</taxon>
        <taxon>Cucurbita</taxon>
    </lineage>
</organism>
<name>A0AAV6MAQ2_9ROSI</name>
<gene>
    <name evidence="1" type="primary">MLH3</name>
    <name evidence="1" type="ORF">SDJN03_25393</name>
</gene>
<protein>
    <submittedName>
        <fullName evidence="1">DNA mismatch repair protein MLH3</fullName>
    </submittedName>
</protein>
<dbReference type="AlphaFoldDB" id="A0AAV6MAQ2"/>
<evidence type="ECO:0000313" key="2">
    <source>
        <dbReference type="Proteomes" id="UP000685013"/>
    </source>
</evidence>
<sequence>MSMICLIRGPGRLRLEIQASVVKSCIICPSALAIGTNLSENAINKVVEELIHNTLNADGWKVVKSRILRKETDMLASWKILNEFGFTTSDAQGGTFGSRGQAFASISDVSVVEIITKACGRANGYSKVMKGCKCLCLGIDDDMEDVGTTGNSFIIPQLHYIVKIAYHALRPC</sequence>
<evidence type="ECO:0000313" key="1">
    <source>
        <dbReference type="EMBL" id="KAG6577819.1"/>
    </source>
</evidence>